<gene>
    <name evidence="6" type="ORF">OL599_24310</name>
</gene>
<comment type="caution">
    <text evidence="6">The sequence shown here is derived from an EMBL/GenBank/DDBJ whole genome shotgun (WGS) entry which is preliminary data.</text>
</comment>
<dbReference type="PANTHER" id="PTHR48182">
    <property type="entry name" value="PROTEIN SERAC1"/>
    <property type="match status" value="1"/>
</dbReference>
<reference evidence="6" key="1">
    <citation type="submission" date="2022-09" db="EMBL/GenBank/DDBJ databases">
        <title>Rhodovastum sp. nov. RN2-1 isolated from soil in Seongnam, South Korea.</title>
        <authorList>
            <person name="Le N.T."/>
        </authorList>
    </citation>
    <scope>NUCLEOTIDE SEQUENCE</scope>
    <source>
        <strain evidence="6">RN2-1</strain>
    </source>
</reference>
<dbReference type="Proteomes" id="UP001165679">
    <property type="component" value="Unassembled WGS sequence"/>
</dbReference>
<evidence type="ECO:0000256" key="2">
    <source>
        <dbReference type="ARBA" id="ARBA00004370"/>
    </source>
</evidence>
<dbReference type="InterPro" id="IPR029058">
    <property type="entry name" value="AB_hydrolase_fold"/>
</dbReference>
<organism evidence="6 7">
    <name type="scientific">Limobrevibacterium gyesilva</name>
    <dbReference type="NCBI Taxonomy" id="2991712"/>
    <lineage>
        <taxon>Bacteria</taxon>
        <taxon>Pseudomonadati</taxon>
        <taxon>Pseudomonadota</taxon>
        <taxon>Alphaproteobacteria</taxon>
        <taxon>Acetobacterales</taxon>
        <taxon>Acetobacteraceae</taxon>
        <taxon>Limobrevibacterium</taxon>
    </lineage>
</organism>
<name>A0AA41YYQ1_9PROT</name>
<keyword evidence="4" id="KW-0472">Membrane</keyword>
<evidence type="ECO:0000256" key="1">
    <source>
        <dbReference type="ARBA" id="ARBA00004240"/>
    </source>
</evidence>
<dbReference type="Gene3D" id="1.25.40.10">
    <property type="entry name" value="Tetratricopeptide repeat domain"/>
    <property type="match status" value="1"/>
</dbReference>
<feature type="domain" description="HTH" evidence="5">
    <location>
        <begin position="880"/>
        <end position="949"/>
    </location>
</feature>
<dbReference type="Gene3D" id="3.40.50.1820">
    <property type="entry name" value="alpha/beta hydrolase"/>
    <property type="match status" value="1"/>
</dbReference>
<dbReference type="InterPro" id="IPR052374">
    <property type="entry name" value="SERAC1"/>
</dbReference>
<proteinExistence type="predicted"/>
<evidence type="ECO:0000259" key="5">
    <source>
        <dbReference type="Pfam" id="PF24407"/>
    </source>
</evidence>
<protein>
    <recommendedName>
        <fullName evidence="5">HTH domain-containing protein</fullName>
    </recommendedName>
</protein>
<evidence type="ECO:0000313" key="6">
    <source>
        <dbReference type="EMBL" id="MCW3477687.1"/>
    </source>
</evidence>
<dbReference type="SUPFAM" id="SSF53474">
    <property type="entry name" value="alpha/beta-Hydrolases"/>
    <property type="match status" value="1"/>
</dbReference>
<comment type="subcellular location">
    <subcellularLocation>
        <location evidence="1">Endoplasmic reticulum</location>
    </subcellularLocation>
    <subcellularLocation>
        <location evidence="2">Membrane</location>
    </subcellularLocation>
</comment>
<dbReference type="InterPro" id="IPR011990">
    <property type="entry name" value="TPR-like_helical_dom_sf"/>
</dbReference>
<sequence>MALPDRAANILPTLVNERRLSSGRLIFICHSLGGLVVKGVLRHADSLGPHDAAIADFLQRVGGVVFIGTPHAGSGLATIGNTFRRLIRPREAAAGLSRNDPHLRSLNTWFRSYSATHELKVLVLTETKKTKLIGLISSHVVPADSADPGLDPATRVIPLDEDHLSIVAPRDRTAEMYQHVREFVSQTFSGRHRDTRITDSLALVTDRVAAVAGELTSDIRTEAQQILGSLNRALAVQAAARTIENPIVTTEAGRRLWALRKSRFISGFDATSESKRLALDLIEGELLAASRRCKAVALAWCARILAANDVPEAERLLGEAKKIGACDEALIAGAFIQLFRDNARTEALGKLASLCTPLARSASLIVAAHGVPPSEALKWFESSGLATSDLDPDGKFAVIQGRAEIKQWDKVILDVRALTDADFEATPVLLTTAAMAHLSQAVHADFRSAHISHLPFDLKDFPLATDAKALEHRRCSQILWARAAQEIGRLAQVRVANLAADYSLWLALRDPSSGATARKQLEASMADPQHRLRRLPMALEFGLKPDPAAIEREIDRQTTLCGGNAPDAAIARFALATSKGDPIEIAAYIDKHRTQLEFYYQRSWILAIEVEMLSKGGQISDARQKLNSIDSDIISPEAIARLQRLIDEASGIDPISSREEHYKATGNLGDLLILVDLLRTRRSWHKLASYSRTLLDSTHEVRHAELCAEALYQNGQDSEILKLAEKYSDLLTLSEGLGTICAWASYRLGKLEEARRLLERLKEIRSRADDRLLAVNIAIASGEWSALAIFVESEWTEKAERSARELLRAAQIAHRIGSAARARQLVQEAAAKSPEDPGVLISCYSAAISAGWEDEPVVGEWLNNAIERSDENGPIKKMELRELLDMQPEWNDRRDRILAALFDGSMPMFAAARALNRSLLEMSLLPALSNLQEPDLRRRAAVFSFSGARRAVPIAARTVAFDATVILNLAFLGMLRQALDAFDAVFIAHSTMGWLFEECQRVEFHQPSRVKAALELKELIDRGYLRRLPARAQNNSMLELEVGEALSGLVAAAREMGTQTKQQRSVIRPYPISRLGSLIDEPADISGYEEDFAGCLDIVTSLKALGHLTEQEERRARSYLGLHERPWPHAPSISPGAMLFLDDLAVNYLQHVGLIAKLKPAGFTVFMATSEIDEADALARNQAFGGQVKAQIEAIRSVLASGIASGRVRLGPLSVSRDDPGAMHDPPDALDLHLHPTLQLLEILRSEIVRDVDAICIDDRFFNQHGNIESSASQRAVLTTLDILKVLEDTNRISTEDHGECITKLRRAAMMLVPHVHGEIAERVRSAPVVGGILYETAELRAIREAIFHVRMIDILQIPKEHPWLGDLLASLSEAIKAQWKADIPDSDSRFRATWLLALFDIRGWAHRLNPDPAVLLAAYRAQVLGLMLAPALPGEILPRYWKWLEDTILTPMRKRSESEFQMLLDGIQGTISEVAMRTSLPMSEHD</sequence>
<evidence type="ECO:0000313" key="7">
    <source>
        <dbReference type="Proteomes" id="UP001165679"/>
    </source>
</evidence>
<accession>A0AA41YYQ1</accession>
<evidence type="ECO:0000256" key="4">
    <source>
        <dbReference type="ARBA" id="ARBA00023136"/>
    </source>
</evidence>
<dbReference type="EMBL" id="JAPDNT010000045">
    <property type="protein sequence ID" value="MCW3477687.1"/>
    <property type="molecule type" value="Genomic_DNA"/>
</dbReference>
<dbReference type="PANTHER" id="PTHR48182:SF2">
    <property type="entry name" value="PROTEIN SERAC1"/>
    <property type="match status" value="1"/>
</dbReference>
<reference evidence="6" key="2">
    <citation type="submission" date="2022-10" db="EMBL/GenBank/DDBJ databases">
        <authorList>
            <person name="Trinh H.N."/>
        </authorList>
    </citation>
    <scope>NUCLEOTIDE SEQUENCE</scope>
    <source>
        <strain evidence="6">RN2-1</strain>
    </source>
</reference>
<keyword evidence="7" id="KW-1185">Reference proteome</keyword>
<dbReference type="GO" id="GO:0016020">
    <property type="term" value="C:membrane"/>
    <property type="evidence" value="ECO:0007669"/>
    <property type="project" value="UniProtKB-SubCell"/>
</dbReference>
<dbReference type="InterPro" id="IPR056620">
    <property type="entry name" value="HTH_next_PIN-TPR-GreABC"/>
</dbReference>
<keyword evidence="3" id="KW-0256">Endoplasmic reticulum</keyword>
<dbReference type="Pfam" id="PF24407">
    <property type="entry name" value="HTH_upst_double_PIN"/>
    <property type="match status" value="1"/>
</dbReference>
<evidence type="ECO:0000256" key="3">
    <source>
        <dbReference type="ARBA" id="ARBA00022824"/>
    </source>
</evidence>